<dbReference type="GO" id="GO:0035091">
    <property type="term" value="F:phosphatidylinositol binding"/>
    <property type="evidence" value="ECO:0007669"/>
    <property type="project" value="InterPro"/>
</dbReference>
<gene>
    <name evidence="12" type="ORF">TCEB3V08_LOCUS3157</name>
</gene>
<dbReference type="GO" id="GO:0048731">
    <property type="term" value="P:system development"/>
    <property type="evidence" value="ECO:0007669"/>
    <property type="project" value="UniProtKB-ARBA"/>
</dbReference>
<dbReference type="SMART" id="SM00295">
    <property type="entry name" value="B41"/>
    <property type="match status" value="1"/>
</dbReference>
<dbReference type="InterPro" id="IPR048767">
    <property type="entry name" value="SNX17-31_FERM_F2"/>
</dbReference>
<dbReference type="GO" id="GO:0032456">
    <property type="term" value="P:endocytic recycling"/>
    <property type="evidence" value="ECO:0007669"/>
    <property type="project" value="TreeGrafter"/>
</dbReference>
<dbReference type="GO" id="GO:0048513">
    <property type="term" value="P:animal organ development"/>
    <property type="evidence" value="ECO:0007669"/>
    <property type="project" value="UniProtKB-ARBA"/>
</dbReference>
<dbReference type="GO" id="GO:0005769">
    <property type="term" value="C:early endosome"/>
    <property type="evidence" value="ECO:0007669"/>
    <property type="project" value="UniProtKB-SubCell"/>
</dbReference>
<evidence type="ECO:0000259" key="11">
    <source>
        <dbReference type="PROSITE" id="PS50195"/>
    </source>
</evidence>
<evidence type="ECO:0000256" key="9">
    <source>
        <dbReference type="ARBA" id="ARBA00023136"/>
    </source>
</evidence>
<dbReference type="SUPFAM" id="SSF47031">
    <property type="entry name" value="Second domain of FERM"/>
    <property type="match status" value="1"/>
</dbReference>
<name>A0A7R9CIR6_TIMCR</name>
<reference evidence="12" key="1">
    <citation type="submission" date="2020-11" db="EMBL/GenBank/DDBJ databases">
        <authorList>
            <person name="Tran Van P."/>
        </authorList>
    </citation>
    <scope>NUCLEOTIDE SEQUENCE</scope>
</reference>
<keyword evidence="5" id="KW-0963">Cytoplasm</keyword>
<evidence type="ECO:0000256" key="10">
    <source>
        <dbReference type="ARBA" id="ARBA00023329"/>
    </source>
</evidence>
<protein>
    <recommendedName>
        <fullName evidence="11">PX domain-containing protein</fullName>
    </recommendedName>
</protein>
<keyword evidence="4" id="KW-0813">Transport</keyword>
<keyword evidence="8" id="KW-0446">Lipid-binding</keyword>
<evidence type="ECO:0000256" key="8">
    <source>
        <dbReference type="ARBA" id="ARBA00023121"/>
    </source>
</evidence>
<dbReference type="Pfam" id="PF18116">
    <property type="entry name" value="SNX17_FERM_C"/>
    <property type="match status" value="1"/>
</dbReference>
<dbReference type="FunFam" id="3.30.1520.10:FF:000008">
    <property type="entry name" value="Sorting nexin-17 isoform1"/>
    <property type="match status" value="1"/>
</dbReference>
<dbReference type="InterPro" id="IPR001683">
    <property type="entry name" value="PX_dom"/>
</dbReference>
<dbReference type="PANTHER" id="PTHR12431:SF14">
    <property type="entry name" value="LD15323P"/>
    <property type="match status" value="1"/>
</dbReference>
<dbReference type="EMBL" id="OC317208">
    <property type="protein sequence ID" value="CAD7395488.1"/>
    <property type="molecule type" value="Genomic_DNA"/>
</dbReference>
<dbReference type="Gene3D" id="3.10.20.90">
    <property type="entry name" value="Phosphatidylinositol 3-kinase Catalytic Subunit, Chain A, domain 1"/>
    <property type="match status" value="1"/>
</dbReference>
<evidence type="ECO:0000256" key="7">
    <source>
        <dbReference type="ARBA" id="ARBA00022927"/>
    </source>
</evidence>
<dbReference type="CDD" id="cd16121">
    <property type="entry name" value="FERM_F1_SNX17"/>
    <property type="match status" value="1"/>
</dbReference>
<evidence type="ECO:0000256" key="4">
    <source>
        <dbReference type="ARBA" id="ARBA00022448"/>
    </source>
</evidence>
<accession>A0A7R9CIR6</accession>
<keyword evidence="9" id="KW-0472">Membrane</keyword>
<dbReference type="CDD" id="cd06885">
    <property type="entry name" value="PX_SNX17_31"/>
    <property type="match status" value="1"/>
</dbReference>
<dbReference type="PANTHER" id="PTHR12431">
    <property type="entry name" value="SORTING NEXIN 17 AND 27"/>
    <property type="match status" value="1"/>
</dbReference>
<dbReference type="GO" id="GO:0030659">
    <property type="term" value="C:cytoplasmic vesicle membrane"/>
    <property type="evidence" value="ECO:0007669"/>
    <property type="project" value="UniProtKB-SubCell"/>
</dbReference>
<comment type="similarity">
    <text evidence="3">Belongs to the sorting nexin family.</text>
</comment>
<keyword evidence="7" id="KW-0653">Protein transport</keyword>
<dbReference type="AlphaFoldDB" id="A0A7R9CIR6"/>
<dbReference type="FunFam" id="2.30.29.30:FF:000145">
    <property type="entry name" value="Sorting nexin-17 isoform1"/>
    <property type="match status" value="1"/>
</dbReference>
<evidence type="ECO:0000313" key="12">
    <source>
        <dbReference type="EMBL" id="CAD7395488.1"/>
    </source>
</evidence>
<comment type="subcellular location">
    <subcellularLocation>
        <location evidence="1">Cytoplasmic vesicle membrane</location>
        <topology evidence="1">Peripheral membrane protein</topology>
        <orientation evidence="1">Cytoplasmic side</orientation>
    </subcellularLocation>
    <subcellularLocation>
        <location evidence="2">Early endosome</location>
    </subcellularLocation>
</comment>
<dbReference type="InterPro" id="IPR048763">
    <property type="entry name" value="SNX17-31_FERM_F1"/>
</dbReference>
<dbReference type="InterPro" id="IPR011993">
    <property type="entry name" value="PH-like_dom_sf"/>
</dbReference>
<sequence length="501" mass="56660">MGPGCLGGIHRAQRLRLSSVGVVNPHNYLACNLTPLSSYPDRAGPQGGYSIHVNGVFHCTVRYRQLLNLHEQLKKEYGSSNLPSFPPKKILPLSPTQLEERRAMLEKYIQTIGQDSQLVNADILNGFLLSAQQETSCEKSRQVPLDVYLMNGYKVSLNVLTTERSVQVLEKVCQQINLPGLYVYYFSLFLIKREEDGSITVSRKLQDFESPFISQKAIKGVNRVTLRKSFNFTSYWDPGYDLELMSDSVALNLLYVQTVADVEHGWVLTNKETQQRLALLQARGAKQEVKITAHTLGFLNIPNIICTFMKSCYLELARELKYYGFLQFRSCFCDYPQPGSMVVVSVGNRELNLRVRFGDNQEMKEGSFKVTRMRCWRITTLHNKVDKLNDSPITTSHQLSFEYLMSKDKLQWITIASEQAILMSICLQSMVDELLLKKTGIKRKQNGGVNESSKTESSSSIKKLSEKLSSVSLKSSSSKQLVLSHPFVENDAFEGIGDDDL</sequence>
<organism evidence="12">
    <name type="scientific">Timema cristinae</name>
    <name type="common">Walking stick</name>
    <dbReference type="NCBI Taxonomy" id="61476"/>
    <lineage>
        <taxon>Eukaryota</taxon>
        <taxon>Metazoa</taxon>
        <taxon>Ecdysozoa</taxon>
        <taxon>Arthropoda</taxon>
        <taxon>Hexapoda</taxon>
        <taxon>Insecta</taxon>
        <taxon>Pterygota</taxon>
        <taxon>Neoptera</taxon>
        <taxon>Polyneoptera</taxon>
        <taxon>Phasmatodea</taxon>
        <taxon>Timematodea</taxon>
        <taxon>Timematoidea</taxon>
        <taxon>Timematidae</taxon>
        <taxon>Timema</taxon>
    </lineage>
</organism>
<dbReference type="SUPFAM" id="SSF64268">
    <property type="entry name" value="PX domain"/>
    <property type="match status" value="1"/>
</dbReference>
<keyword evidence="6" id="KW-0967">Endosome</keyword>
<dbReference type="InterPro" id="IPR019749">
    <property type="entry name" value="Band_41_domain"/>
</dbReference>
<dbReference type="SMART" id="SM00312">
    <property type="entry name" value="PX"/>
    <property type="match status" value="1"/>
</dbReference>
<dbReference type="InterPro" id="IPR035963">
    <property type="entry name" value="FERM_2"/>
</dbReference>
<dbReference type="Pfam" id="PF21271">
    <property type="entry name" value="SNX17-31_F2_FERM"/>
    <property type="match status" value="1"/>
</dbReference>
<dbReference type="Gene3D" id="2.30.29.30">
    <property type="entry name" value="Pleckstrin-homology domain (PH domain)/Phosphotyrosine-binding domain (PTB)"/>
    <property type="match status" value="1"/>
</dbReference>
<dbReference type="GO" id="GO:0006886">
    <property type="term" value="P:intracellular protein transport"/>
    <property type="evidence" value="ECO:0007669"/>
    <property type="project" value="TreeGrafter"/>
</dbReference>
<feature type="domain" description="PX" evidence="11">
    <location>
        <begin position="1"/>
        <end position="135"/>
    </location>
</feature>
<dbReference type="InterPro" id="IPR028666">
    <property type="entry name" value="SNX17_FERM_N"/>
</dbReference>
<dbReference type="CDD" id="cd13337">
    <property type="entry name" value="FERM-like_C_SNX17"/>
    <property type="match status" value="1"/>
</dbReference>
<proteinExistence type="inferred from homology"/>
<dbReference type="Gene3D" id="1.20.80.60">
    <property type="match status" value="1"/>
</dbReference>
<evidence type="ECO:0000256" key="3">
    <source>
        <dbReference type="ARBA" id="ARBA00010883"/>
    </source>
</evidence>
<dbReference type="Pfam" id="PF00787">
    <property type="entry name" value="PX"/>
    <property type="match status" value="1"/>
</dbReference>
<dbReference type="InterPro" id="IPR036871">
    <property type="entry name" value="PX_dom_sf"/>
</dbReference>
<dbReference type="PROSITE" id="PS50195">
    <property type="entry name" value="PX"/>
    <property type="match status" value="1"/>
</dbReference>
<dbReference type="InterPro" id="IPR037836">
    <property type="entry name" value="SNX17_FERM-like_dom"/>
</dbReference>
<evidence type="ECO:0000256" key="5">
    <source>
        <dbReference type="ARBA" id="ARBA00022490"/>
    </source>
</evidence>
<evidence type="ECO:0000256" key="6">
    <source>
        <dbReference type="ARBA" id="ARBA00022753"/>
    </source>
</evidence>
<evidence type="ECO:0000256" key="1">
    <source>
        <dbReference type="ARBA" id="ARBA00004180"/>
    </source>
</evidence>
<dbReference type="InterPro" id="IPR040842">
    <property type="entry name" value="SNX17/31_FERM"/>
</dbReference>
<keyword evidence="10" id="KW-0968">Cytoplasmic vesicle</keyword>
<dbReference type="Gene3D" id="3.30.1520.10">
    <property type="entry name" value="Phox-like domain"/>
    <property type="match status" value="1"/>
</dbReference>
<dbReference type="Pfam" id="PF21273">
    <property type="entry name" value="SNX17-27-31_F1_FERM"/>
    <property type="match status" value="1"/>
</dbReference>
<evidence type="ECO:0000256" key="2">
    <source>
        <dbReference type="ARBA" id="ARBA00004412"/>
    </source>
</evidence>